<comment type="caution">
    <text evidence="2">The sequence shown here is derived from an EMBL/GenBank/DDBJ whole genome shotgun (WGS) entry which is preliminary data.</text>
</comment>
<dbReference type="EMBL" id="BOQN01000005">
    <property type="protein sequence ID" value="GIM88607.1"/>
    <property type="molecule type" value="Genomic_DNA"/>
</dbReference>
<keyword evidence="3" id="KW-1185">Reference proteome</keyword>
<feature type="region of interest" description="Disordered" evidence="1">
    <location>
        <begin position="80"/>
        <end position="110"/>
    </location>
</feature>
<organism evidence="2 3">
    <name type="scientific">Paractinoplanes toevensis</name>
    <dbReference type="NCBI Taxonomy" id="571911"/>
    <lineage>
        <taxon>Bacteria</taxon>
        <taxon>Bacillati</taxon>
        <taxon>Actinomycetota</taxon>
        <taxon>Actinomycetes</taxon>
        <taxon>Micromonosporales</taxon>
        <taxon>Micromonosporaceae</taxon>
        <taxon>Paractinoplanes</taxon>
    </lineage>
</organism>
<evidence type="ECO:0000313" key="2">
    <source>
        <dbReference type="EMBL" id="GIM88607.1"/>
    </source>
</evidence>
<protein>
    <submittedName>
        <fullName evidence="2">Uncharacterized protein</fullName>
    </submittedName>
</protein>
<dbReference type="Proteomes" id="UP000677082">
    <property type="component" value="Unassembled WGS sequence"/>
</dbReference>
<sequence>MVRNRLSFVAESGGATMVPQWVIDLVGESRSAALPIIAVYFTYRLGCRVLAPLSIASFVVLVGSKERSERALKLVALLSSAEEPEPEPERSTDRPSVESAPPARRSPRPR</sequence>
<name>A0A919VY46_9ACTN</name>
<dbReference type="AlphaFoldDB" id="A0A919VY46"/>
<gene>
    <name evidence="2" type="ORF">Ato02nite_004000</name>
</gene>
<accession>A0A919VY46</accession>
<evidence type="ECO:0000313" key="3">
    <source>
        <dbReference type="Proteomes" id="UP000677082"/>
    </source>
</evidence>
<evidence type="ECO:0000256" key="1">
    <source>
        <dbReference type="SAM" id="MobiDB-lite"/>
    </source>
</evidence>
<reference evidence="2 3" key="1">
    <citation type="submission" date="2021-03" db="EMBL/GenBank/DDBJ databases">
        <title>Whole genome shotgun sequence of Actinoplanes toevensis NBRC 105298.</title>
        <authorList>
            <person name="Komaki H."/>
            <person name="Tamura T."/>
        </authorList>
    </citation>
    <scope>NUCLEOTIDE SEQUENCE [LARGE SCALE GENOMIC DNA]</scope>
    <source>
        <strain evidence="2 3">NBRC 105298</strain>
    </source>
</reference>
<feature type="compositionally biased region" description="Basic and acidic residues" evidence="1">
    <location>
        <begin position="87"/>
        <end position="96"/>
    </location>
</feature>
<proteinExistence type="predicted"/>